<dbReference type="AlphaFoldDB" id="A0A512M6Q7"/>
<dbReference type="Proteomes" id="UP000321577">
    <property type="component" value="Unassembled WGS sequence"/>
</dbReference>
<dbReference type="EMBL" id="BKAG01000009">
    <property type="protein sequence ID" value="GEP42420.1"/>
    <property type="molecule type" value="Genomic_DNA"/>
</dbReference>
<dbReference type="Gene3D" id="3.20.20.80">
    <property type="entry name" value="Glycosidases"/>
    <property type="match status" value="1"/>
</dbReference>
<dbReference type="RefSeq" id="WP_146850017.1">
    <property type="nucleotide sequence ID" value="NZ_BKAG01000009.1"/>
</dbReference>
<protein>
    <recommendedName>
        <fullName evidence="1">DUF5722 domain-containing protein</fullName>
    </recommendedName>
</protein>
<dbReference type="InterPro" id="IPR043780">
    <property type="entry name" value="DUF5722"/>
</dbReference>
<gene>
    <name evidence="2" type="ORF">BGE01nite_17110</name>
</gene>
<accession>A0A512M6Q7</accession>
<evidence type="ECO:0000313" key="3">
    <source>
        <dbReference type="Proteomes" id="UP000321577"/>
    </source>
</evidence>
<reference evidence="2 3" key="1">
    <citation type="submission" date="2019-07" db="EMBL/GenBank/DDBJ databases">
        <title>Whole genome shotgun sequence of Brevifollis gellanilyticus NBRC 108608.</title>
        <authorList>
            <person name="Hosoyama A."/>
            <person name="Uohara A."/>
            <person name="Ohji S."/>
            <person name="Ichikawa N."/>
        </authorList>
    </citation>
    <scope>NUCLEOTIDE SEQUENCE [LARGE SCALE GENOMIC DNA]</scope>
    <source>
        <strain evidence="2 3">NBRC 108608</strain>
    </source>
</reference>
<proteinExistence type="predicted"/>
<sequence length="661" mass="74515">MTWGPHKDLKAKPAEGGAIEITLEAGDPHFWTGVVPKQFDPVKHRVFEMEYFAPSGMESAILRFRIANGDMVIAGSEAMPLSETWQPWTFDLSRVPEKPAANHPEMRFHIALNGKAGSVMRIRNLRVREMNAAELQQVANREQIKAARLADDERIREYLDHQWPARIESVEISVQEITVQGMCSSVARLRLIGIAPETASHLAKASGGEEVKPDAAGHFKLSLPRQDPTTQRDRALWRWRLAEAGSETWVSSAEWPTKLGEGLGGKLPRMMVKHQKGLGGVPPIHDANHEIFQLGIGHVTLNMVVNALLRDKAAPGHAEWKCDGRTYYYNESMIRGTDVTLRNLHDKGIIVSCILLVGNHRHADGTPHSVMTHPEAEARGIYAMPNLTQEEAARLYAAAIRLLAERYDGGADHPGRINQWILHNEIDQAGTWTNMGDQPLARHLEAYMRSARVVHHTAQLFDRQSRVFMSLTHHWTKQSSGTGTYVVRDMIELFARMARAEGDFEWGVAYHPYPRDLRNPDTWKDTELTTDFDTHYITPKNIEVLPAFMKQERFLYQGKPRGILLSEQGFNSPTLSEPDQKRQAAGLVYVFRKLKSLPEIEAYHLHRYQDAPAGEGGLRLGIITETGEHKVGWDVYREIGTGSEAEKKFEEMAEGVMTKPE</sequence>
<dbReference type="SUPFAM" id="SSF51445">
    <property type="entry name" value="(Trans)glycosidases"/>
    <property type="match status" value="1"/>
</dbReference>
<dbReference type="InterPro" id="IPR017853">
    <property type="entry name" value="GH"/>
</dbReference>
<feature type="domain" description="DUF5722" evidence="1">
    <location>
        <begin position="273"/>
        <end position="652"/>
    </location>
</feature>
<name>A0A512M6Q7_9BACT</name>
<organism evidence="2 3">
    <name type="scientific">Brevifollis gellanilyticus</name>
    <dbReference type="NCBI Taxonomy" id="748831"/>
    <lineage>
        <taxon>Bacteria</taxon>
        <taxon>Pseudomonadati</taxon>
        <taxon>Verrucomicrobiota</taxon>
        <taxon>Verrucomicrobiia</taxon>
        <taxon>Verrucomicrobiales</taxon>
        <taxon>Verrucomicrobiaceae</taxon>
    </lineage>
</organism>
<evidence type="ECO:0000259" key="1">
    <source>
        <dbReference type="Pfam" id="PF18989"/>
    </source>
</evidence>
<keyword evidence="3" id="KW-1185">Reference proteome</keyword>
<evidence type="ECO:0000313" key="2">
    <source>
        <dbReference type="EMBL" id="GEP42420.1"/>
    </source>
</evidence>
<dbReference type="Pfam" id="PF18989">
    <property type="entry name" value="DUF5722"/>
    <property type="match status" value="1"/>
</dbReference>
<dbReference type="OrthoDB" id="175224at2"/>
<comment type="caution">
    <text evidence="2">The sequence shown here is derived from an EMBL/GenBank/DDBJ whole genome shotgun (WGS) entry which is preliminary data.</text>
</comment>